<organism evidence="1 2">
    <name type="scientific">Phaseolus coccineus</name>
    <name type="common">Scarlet runner bean</name>
    <name type="synonym">Phaseolus multiflorus</name>
    <dbReference type="NCBI Taxonomy" id="3886"/>
    <lineage>
        <taxon>Eukaryota</taxon>
        <taxon>Viridiplantae</taxon>
        <taxon>Streptophyta</taxon>
        <taxon>Embryophyta</taxon>
        <taxon>Tracheophyta</taxon>
        <taxon>Spermatophyta</taxon>
        <taxon>Magnoliopsida</taxon>
        <taxon>eudicotyledons</taxon>
        <taxon>Gunneridae</taxon>
        <taxon>Pentapetalae</taxon>
        <taxon>rosids</taxon>
        <taxon>fabids</taxon>
        <taxon>Fabales</taxon>
        <taxon>Fabaceae</taxon>
        <taxon>Papilionoideae</taxon>
        <taxon>50 kb inversion clade</taxon>
        <taxon>NPAAA clade</taxon>
        <taxon>indigoferoid/millettioid clade</taxon>
        <taxon>Phaseoleae</taxon>
        <taxon>Phaseolus</taxon>
    </lineage>
</organism>
<accession>A0AAN9LWU7</accession>
<sequence>MRRHHHRHLLLVTMPSNTTMSNSVSESMPMSQTQINEIYRNNEKMQMIDLRLNNCSNVVSVSVSVPEGSTICVPAIKCLEIEECPNLKSVLHNGLTIPNLQSLILKSLPKEPICWLLVTGGDCK</sequence>
<proteinExistence type="predicted"/>
<protein>
    <submittedName>
        <fullName evidence="1">Uncharacterized protein</fullName>
    </submittedName>
</protein>
<reference evidence="1 2" key="1">
    <citation type="submission" date="2024-01" db="EMBL/GenBank/DDBJ databases">
        <title>The genomes of 5 underutilized Papilionoideae crops provide insights into root nodulation and disease resistanc.</title>
        <authorList>
            <person name="Jiang F."/>
        </authorList>
    </citation>
    <scope>NUCLEOTIDE SEQUENCE [LARGE SCALE GENOMIC DNA]</scope>
    <source>
        <strain evidence="1">JINMINGXINNONG_FW02</strain>
        <tissue evidence="1">Leaves</tissue>
    </source>
</reference>
<comment type="caution">
    <text evidence="1">The sequence shown here is derived from an EMBL/GenBank/DDBJ whole genome shotgun (WGS) entry which is preliminary data.</text>
</comment>
<name>A0AAN9LWU7_PHACN</name>
<evidence type="ECO:0000313" key="1">
    <source>
        <dbReference type="EMBL" id="KAK7341093.1"/>
    </source>
</evidence>
<dbReference type="AlphaFoldDB" id="A0AAN9LWU7"/>
<dbReference type="EMBL" id="JAYMYR010000009">
    <property type="protein sequence ID" value="KAK7341093.1"/>
    <property type="molecule type" value="Genomic_DNA"/>
</dbReference>
<keyword evidence="2" id="KW-1185">Reference proteome</keyword>
<dbReference type="Proteomes" id="UP001374584">
    <property type="component" value="Unassembled WGS sequence"/>
</dbReference>
<evidence type="ECO:0000313" key="2">
    <source>
        <dbReference type="Proteomes" id="UP001374584"/>
    </source>
</evidence>
<gene>
    <name evidence="1" type="ORF">VNO80_24017</name>
</gene>